<dbReference type="PANTHER" id="PTHR42879">
    <property type="entry name" value="3-OXOACYL-(ACYL-CARRIER-PROTEIN) REDUCTASE"/>
    <property type="match status" value="1"/>
</dbReference>
<dbReference type="EMBL" id="NOWF01000002">
    <property type="protein sequence ID" value="OYD08974.1"/>
    <property type="molecule type" value="Genomic_DNA"/>
</dbReference>
<dbReference type="AlphaFoldDB" id="A0A235B9K9"/>
<dbReference type="PANTHER" id="PTHR42879:SF2">
    <property type="entry name" value="3-OXOACYL-[ACYL-CARRIER-PROTEIN] REDUCTASE FABG"/>
    <property type="match status" value="1"/>
</dbReference>
<dbReference type="InterPro" id="IPR002347">
    <property type="entry name" value="SDR_fam"/>
</dbReference>
<dbReference type="SUPFAM" id="SSF51735">
    <property type="entry name" value="NAD(P)-binding Rossmann-fold domains"/>
    <property type="match status" value="1"/>
</dbReference>
<keyword evidence="3" id="KW-1185">Reference proteome</keyword>
<name>A0A235B9K9_9BACL</name>
<sequence length="75" mass="8107">MLPGTVDTPLVRNQLKKLAAEEGIPEKEALHKHLLHKQALKRFIRPEEVAACAIYLASESAASITGETVSVSGGW</sequence>
<evidence type="ECO:0000313" key="3">
    <source>
        <dbReference type="Proteomes" id="UP000215459"/>
    </source>
</evidence>
<organism evidence="2 3">
    <name type="scientific">Paludifilum halophilum</name>
    <dbReference type="NCBI Taxonomy" id="1642702"/>
    <lineage>
        <taxon>Bacteria</taxon>
        <taxon>Bacillati</taxon>
        <taxon>Bacillota</taxon>
        <taxon>Bacilli</taxon>
        <taxon>Bacillales</taxon>
        <taxon>Thermoactinomycetaceae</taxon>
        <taxon>Paludifilum</taxon>
    </lineage>
</organism>
<dbReference type="InterPro" id="IPR050259">
    <property type="entry name" value="SDR"/>
</dbReference>
<dbReference type="Proteomes" id="UP000215459">
    <property type="component" value="Unassembled WGS sequence"/>
</dbReference>
<reference evidence="2 3" key="1">
    <citation type="submission" date="2017-07" db="EMBL/GenBank/DDBJ databases">
        <title>The genome sequence of Paludifilum halophilum highlights mechanisms for microbial adaptation to high salt environemnts.</title>
        <authorList>
            <person name="Belbahri L."/>
        </authorList>
    </citation>
    <scope>NUCLEOTIDE SEQUENCE [LARGE SCALE GENOMIC DNA]</scope>
    <source>
        <strain evidence="2 3">DSM 102817</strain>
    </source>
</reference>
<dbReference type="Pfam" id="PF13561">
    <property type="entry name" value="adh_short_C2"/>
    <property type="match status" value="1"/>
</dbReference>
<dbReference type="Gene3D" id="3.40.50.720">
    <property type="entry name" value="NAD(P)-binding Rossmann-like Domain"/>
    <property type="match status" value="1"/>
</dbReference>
<comment type="similarity">
    <text evidence="1">Belongs to the short-chain dehydrogenases/reductases (SDR) family.</text>
</comment>
<dbReference type="InterPro" id="IPR036291">
    <property type="entry name" value="NAD(P)-bd_dom_sf"/>
</dbReference>
<protein>
    <recommendedName>
        <fullName evidence="4">3-hydroxybutyrate dehydrogenase</fullName>
    </recommendedName>
</protein>
<comment type="caution">
    <text evidence="2">The sequence shown here is derived from an EMBL/GenBank/DDBJ whole genome shotgun (WGS) entry which is preliminary data.</text>
</comment>
<evidence type="ECO:0000313" key="2">
    <source>
        <dbReference type="EMBL" id="OYD08974.1"/>
    </source>
</evidence>
<evidence type="ECO:0000256" key="1">
    <source>
        <dbReference type="ARBA" id="ARBA00006484"/>
    </source>
</evidence>
<evidence type="ECO:0008006" key="4">
    <source>
        <dbReference type="Google" id="ProtNLM"/>
    </source>
</evidence>
<accession>A0A235B9K9</accession>
<gene>
    <name evidence="2" type="ORF">CHM34_04140</name>
</gene>
<proteinExistence type="inferred from homology"/>
<dbReference type="OrthoDB" id="9803333at2"/>